<dbReference type="Proteomes" id="UP000008827">
    <property type="component" value="Chromosome 4"/>
</dbReference>
<reference evidence="1 2" key="1">
    <citation type="journal article" date="2010" name="Nature">
        <title>Genome sequence of the palaeopolyploid soybean.</title>
        <authorList>
            <person name="Schmutz J."/>
            <person name="Cannon S.B."/>
            <person name="Schlueter J."/>
            <person name="Ma J."/>
            <person name="Mitros T."/>
            <person name="Nelson W."/>
            <person name="Hyten D.L."/>
            <person name="Song Q."/>
            <person name="Thelen J.J."/>
            <person name="Cheng J."/>
            <person name="Xu D."/>
            <person name="Hellsten U."/>
            <person name="May G.D."/>
            <person name="Yu Y."/>
            <person name="Sakurai T."/>
            <person name="Umezawa T."/>
            <person name="Bhattacharyya M.K."/>
            <person name="Sandhu D."/>
            <person name="Valliyodan B."/>
            <person name="Lindquist E."/>
            <person name="Peto M."/>
            <person name="Grant D."/>
            <person name="Shu S."/>
            <person name="Goodstein D."/>
            <person name="Barry K."/>
            <person name="Futrell-Griggs M."/>
            <person name="Abernathy B."/>
            <person name="Du J."/>
            <person name="Tian Z."/>
            <person name="Zhu L."/>
            <person name="Gill N."/>
            <person name="Joshi T."/>
            <person name="Libault M."/>
            <person name="Sethuraman A."/>
            <person name="Zhang X.-C."/>
            <person name="Shinozaki K."/>
            <person name="Nguyen H.T."/>
            <person name="Wing R.A."/>
            <person name="Cregan P."/>
            <person name="Specht J."/>
            <person name="Grimwood J."/>
            <person name="Rokhsar D."/>
            <person name="Stacey G."/>
            <person name="Shoemaker R.C."/>
            <person name="Jackson S.A."/>
        </authorList>
    </citation>
    <scope>NUCLEOTIDE SEQUENCE</scope>
    <source>
        <strain evidence="2">cv. Williams 82</strain>
        <tissue evidence="1">Callus</tissue>
    </source>
</reference>
<protein>
    <submittedName>
        <fullName evidence="1 2">Uncharacterized protein</fullName>
    </submittedName>
</protein>
<proteinExistence type="predicted"/>
<reference evidence="2" key="2">
    <citation type="submission" date="2018-02" db="UniProtKB">
        <authorList>
            <consortium name="EnsemblPlants"/>
        </authorList>
    </citation>
    <scope>IDENTIFICATION</scope>
    <source>
        <strain evidence="2">Williams 82</strain>
    </source>
</reference>
<dbReference type="EnsemblPlants" id="KRH63040">
    <property type="protein sequence ID" value="KRH63040"/>
    <property type="gene ID" value="GLYMA_04G151300"/>
</dbReference>
<name>A0A0R0K8L3_SOYBN</name>
<dbReference type="AlphaFoldDB" id="A0A0R0K8L3"/>
<reference evidence="1" key="3">
    <citation type="submission" date="2018-07" db="EMBL/GenBank/DDBJ databases">
        <title>WGS assembly of Glycine max.</title>
        <authorList>
            <person name="Schmutz J."/>
            <person name="Cannon S."/>
            <person name="Schlueter J."/>
            <person name="Ma J."/>
            <person name="Mitros T."/>
            <person name="Nelson W."/>
            <person name="Hyten D."/>
            <person name="Song Q."/>
            <person name="Thelen J."/>
            <person name="Cheng J."/>
            <person name="Xu D."/>
            <person name="Hellsten U."/>
            <person name="May G."/>
            <person name="Yu Y."/>
            <person name="Sakurai T."/>
            <person name="Umezawa T."/>
            <person name="Bhattacharyya M."/>
            <person name="Sandhu D."/>
            <person name="Valliyodan B."/>
            <person name="Lindquist E."/>
            <person name="Peto M."/>
            <person name="Grant D."/>
            <person name="Shu S."/>
            <person name="Goodstein D."/>
            <person name="Barry K."/>
            <person name="Futrell-Griggs M."/>
            <person name="Abernathy B."/>
            <person name="Du J."/>
            <person name="Tian Z."/>
            <person name="Zhu L."/>
            <person name="Gill N."/>
            <person name="Joshi T."/>
            <person name="Libault M."/>
            <person name="Sethuraman A."/>
            <person name="Zhang X."/>
            <person name="Shinozaki K."/>
            <person name="Nguyen H."/>
            <person name="Wing R."/>
            <person name="Cregan P."/>
            <person name="Specht J."/>
            <person name="Grimwood J."/>
            <person name="Rokhsar D."/>
            <person name="Stacey G."/>
            <person name="Shoemaker R."/>
            <person name="Jackson S."/>
        </authorList>
    </citation>
    <scope>NUCLEOTIDE SEQUENCE</scope>
    <source>
        <tissue evidence="1">Callus</tissue>
    </source>
</reference>
<dbReference type="Gramene" id="KRH63040">
    <property type="protein sequence ID" value="KRH63040"/>
    <property type="gene ID" value="GLYMA_04G151300"/>
</dbReference>
<organism evidence="1">
    <name type="scientific">Glycine max</name>
    <name type="common">Soybean</name>
    <name type="synonym">Glycine hispida</name>
    <dbReference type="NCBI Taxonomy" id="3847"/>
    <lineage>
        <taxon>Eukaryota</taxon>
        <taxon>Viridiplantae</taxon>
        <taxon>Streptophyta</taxon>
        <taxon>Embryophyta</taxon>
        <taxon>Tracheophyta</taxon>
        <taxon>Spermatophyta</taxon>
        <taxon>Magnoliopsida</taxon>
        <taxon>eudicotyledons</taxon>
        <taxon>Gunneridae</taxon>
        <taxon>Pentapetalae</taxon>
        <taxon>rosids</taxon>
        <taxon>fabids</taxon>
        <taxon>Fabales</taxon>
        <taxon>Fabaceae</taxon>
        <taxon>Papilionoideae</taxon>
        <taxon>50 kb inversion clade</taxon>
        <taxon>NPAAA clade</taxon>
        <taxon>indigoferoid/millettioid clade</taxon>
        <taxon>Phaseoleae</taxon>
        <taxon>Glycine</taxon>
        <taxon>Glycine subgen. Soja</taxon>
    </lineage>
</organism>
<gene>
    <name evidence="1" type="ORF">GLYMA_04G151300</name>
</gene>
<dbReference type="InParanoid" id="A0A0R0K8L3"/>
<dbReference type="EMBL" id="CM000837">
    <property type="protein sequence ID" value="KRH63040.1"/>
    <property type="molecule type" value="Genomic_DNA"/>
</dbReference>
<accession>A0A0R0K8L3</accession>
<keyword evidence="3" id="KW-1185">Reference proteome</keyword>
<sequence>MGPTRALERRLRTRRRVRREIVLGGMGPTRPAPGRWREVTKERFESHWTPNQVQAEPEVFHWTRFACGVWERNARRACLS</sequence>
<evidence type="ECO:0000313" key="1">
    <source>
        <dbReference type="EMBL" id="KRH63040.1"/>
    </source>
</evidence>
<evidence type="ECO:0000313" key="2">
    <source>
        <dbReference type="EnsemblPlants" id="KRH63040"/>
    </source>
</evidence>
<evidence type="ECO:0000313" key="3">
    <source>
        <dbReference type="Proteomes" id="UP000008827"/>
    </source>
</evidence>